<accession>A0A3N0C9V7</accession>
<keyword evidence="3" id="KW-1185">Reference proteome</keyword>
<evidence type="ECO:0000256" key="1">
    <source>
        <dbReference type="SAM" id="Phobius"/>
    </source>
</evidence>
<keyword evidence="1" id="KW-0812">Transmembrane</keyword>
<feature type="transmembrane region" description="Helical" evidence="1">
    <location>
        <begin position="32"/>
        <end position="51"/>
    </location>
</feature>
<gene>
    <name evidence="2" type="ORF">D7003_01690</name>
</gene>
<dbReference type="EMBL" id="RBED01000023">
    <property type="protein sequence ID" value="RNL60255.1"/>
    <property type="molecule type" value="Genomic_DNA"/>
</dbReference>
<dbReference type="AlphaFoldDB" id="A0A3N0C9V7"/>
<feature type="transmembrane region" description="Helical" evidence="1">
    <location>
        <begin position="93"/>
        <end position="112"/>
    </location>
</feature>
<organism evidence="2 3">
    <name type="scientific">Arthrobacter oryzae</name>
    <dbReference type="NCBI Taxonomy" id="409290"/>
    <lineage>
        <taxon>Bacteria</taxon>
        <taxon>Bacillati</taxon>
        <taxon>Actinomycetota</taxon>
        <taxon>Actinomycetes</taxon>
        <taxon>Micrococcales</taxon>
        <taxon>Micrococcaceae</taxon>
        <taxon>Arthrobacter</taxon>
    </lineage>
</organism>
<keyword evidence="1" id="KW-1133">Transmembrane helix</keyword>
<feature type="transmembrane region" description="Helical" evidence="1">
    <location>
        <begin position="7"/>
        <end position="26"/>
    </location>
</feature>
<evidence type="ECO:0008006" key="4">
    <source>
        <dbReference type="Google" id="ProtNLM"/>
    </source>
</evidence>
<proteinExistence type="predicted"/>
<sequence length="129" mass="13328">MANERSYVTYATAAVAVAAVPLSFVGPGGLRLAVIGLLMLAGPGTALVLLLRLDPPRSMQATGALPLSIAIAIAFSLAMSTLVATAMIYTGLWAPPVAVTLLSIATLGLLAFELKRSGQWPKRALVRAK</sequence>
<reference evidence="2 3" key="1">
    <citation type="submission" date="2018-10" db="EMBL/GenBank/DDBJ databases">
        <title>Genome sequencing of Arthrobacter oryzae TNB02.</title>
        <authorList>
            <person name="Cho Y.-J."/>
            <person name="Cho A."/>
            <person name="Kim O.-S."/>
        </authorList>
    </citation>
    <scope>NUCLEOTIDE SEQUENCE [LARGE SCALE GENOMIC DNA]</scope>
    <source>
        <strain evidence="2 3">TNB02</strain>
    </source>
</reference>
<protein>
    <recommendedName>
        <fullName evidence="4">DUF1616 domain-containing protein</fullName>
    </recommendedName>
</protein>
<dbReference type="OrthoDB" id="4951952at2"/>
<dbReference type="Proteomes" id="UP000273807">
    <property type="component" value="Unassembled WGS sequence"/>
</dbReference>
<evidence type="ECO:0000313" key="3">
    <source>
        <dbReference type="Proteomes" id="UP000273807"/>
    </source>
</evidence>
<name>A0A3N0C9V7_9MICC</name>
<keyword evidence="1" id="KW-0472">Membrane</keyword>
<dbReference type="RefSeq" id="WP_123253776.1">
    <property type="nucleotide sequence ID" value="NZ_RBED01000023.1"/>
</dbReference>
<feature type="transmembrane region" description="Helical" evidence="1">
    <location>
        <begin position="63"/>
        <end position="87"/>
    </location>
</feature>
<evidence type="ECO:0000313" key="2">
    <source>
        <dbReference type="EMBL" id="RNL60255.1"/>
    </source>
</evidence>
<comment type="caution">
    <text evidence="2">The sequence shown here is derived from an EMBL/GenBank/DDBJ whole genome shotgun (WGS) entry which is preliminary data.</text>
</comment>